<name>A0A067P6K1_9AGAM</name>
<dbReference type="EMBL" id="KL197759">
    <property type="protein sequence ID" value="KDQ50518.1"/>
    <property type="molecule type" value="Genomic_DNA"/>
</dbReference>
<dbReference type="Proteomes" id="UP000027265">
    <property type="component" value="Unassembled WGS sequence"/>
</dbReference>
<dbReference type="InParanoid" id="A0A067P6K1"/>
<dbReference type="HOGENOM" id="CLU_1421609_0_0_1"/>
<organism evidence="1 2">
    <name type="scientific">Jaapia argillacea MUCL 33604</name>
    <dbReference type="NCBI Taxonomy" id="933084"/>
    <lineage>
        <taxon>Eukaryota</taxon>
        <taxon>Fungi</taxon>
        <taxon>Dikarya</taxon>
        <taxon>Basidiomycota</taxon>
        <taxon>Agaricomycotina</taxon>
        <taxon>Agaricomycetes</taxon>
        <taxon>Agaricomycetidae</taxon>
        <taxon>Jaapiales</taxon>
        <taxon>Jaapiaceae</taxon>
        <taxon>Jaapia</taxon>
    </lineage>
</organism>
<dbReference type="AlphaFoldDB" id="A0A067P6K1"/>
<accession>A0A067P6K1</accession>
<gene>
    <name evidence="1" type="ORF">JAAARDRAFT_41979</name>
</gene>
<evidence type="ECO:0000313" key="2">
    <source>
        <dbReference type="Proteomes" id="UP000027265"/>
    </source>
</evidence>
<proteinExistence type="predicted"/>
<protein>
    <submittedName>
        <fullName evidence="1">Uncharacterized protein</fullName>
    </submittedName>
</protein>
<sequence length="191" mass="21333">MNVLDLSQLKMAPCTADFAEDMKHVQEAVVIQLCKGAWVVPNERHPMVLSGPRYPLQSLYLGNTRLYIIEARPPAESQIPKHHVLFPLFTNGIANSPNPSRRLGARRSVACDIGDRNYPTLRFCAMPVFEEFDKWTEGACEISAGIDIRGQMPEGQYPYLFTYDEASGRMCMATTTVAPGDNNKLIVVDVK</sequence>
<reference evidence="2" key="1">
    <citation type="journal article" date="2014" name="Proc. Natl. Acad. Sci. U.S.A.">
        <title>Extensive sampling of basidiomycete genomes demonstrates inadequacy of the white-rot/brown-rot paradigm for wood decay fungi.</title>
        <authorList>
            <person name="Riley R."/>
            <person name="Salamov A.A."/>
            <person name="Brown D.W."/>
            <person name="Nagy L.G."/>
            <person name="Floudas D."/>
            <person name="Held B.W."/>
            <person name="Levasseur A."/>
            <person name="Lombard V."/>
            <person name="Morin E."/>
            <person name="Otillar R."/>
            <person name="Lindquist E.A."/>
            <person name="Sun H."/>
            <person name="LaButti K.M."/>
            <person name="Schmutz J."/>
            <person name="Jabbour D."/>
            <person name="Luo H."/>
            <person name="Baker S.E."/>
            <person name="Pisabarro A.G."/>
            <person name="Walton J.D."/>
            <person name="Blanchette R.A."/>
            <person name="Henrissat B."/>
            <person name="Martin F."/>
            <person name="Cullen D."/>
            <person name="Hibbett D.S."/>
            <person name="Grigoriev I.V."/>
        </authorList>
    </citation>
    <scope>NUCLEOTIDE SEQUENCE [LARGE SCALE GENOMIC DNA]</scope>
    <source>
        <strain evidence="2">MUCL 33604</strain>
    </source>
</reference>
<evidence type="ECO:0000313" key="1">
    <source>
        <dbReference type="EMBL" id="KDQ50518.1"/>
    </source>
</evidence>
<keyword evidence="2" id="KW-1185">Reference proteome</keyword>